<organism evidence="2 3">
    <name type="scientific">Sulfurisphaera tokodaii</name>
    <dbReference type="NCBI Taxonomy" id="111955"/>
    <lineage>
        <taxon>Archaea</taxon>
        <taxon>Thermoproteota</taxon>
        <taxon>Thermoprotei</taxon>
        <taxon>Sulfolobales</taxon>
        <taxon>Sulfolobaceae</taxon>
        <taxon>Sulfurisphaera</taxon>
    </lineage>
</organism>
<dbReference type="OMA" id="WANYLLL"/>
<evidence type="ECO:0000313" key="2">
    <source>
        <dbReference type="EMBL" id="HII73977.1"/>
    </source>
</evidence>
<evidence type="ECO:0000256" key="1">
    <source>
        <dbReference type="SAM" id="Phobius"/>
    </source>
</evidence>
<accession>A0A832T291</accession>
<keyword evidence="1" id="KW-0472">Membrane</keyword>
<dbReference type="GeneID" id="1458966"/>
<sequence length="128" mass="14241">MKRVSTSIIGLGIVGGILSFAWSADHFPLYGLSFLPFGIRIFFILDAVLSIIAGVLFILAFRLFTVKIIYLLEIVYWWINYLLLTLTRVLPAPLIGKPLPVTTGPALIAFILDILLIIVSTVLYIFIS</sequence>
<keyword evidence="1" id="KW-1133">Transmembrane helix</keyword>
<feature type="transmembrane region" description="Helical" evidence="1">
    <location>
        <begin position="39"/>
        <end position="61"/>
    </location>
</feature>
<gene>
    <name evidence="2" type="ORF">HA332_06270</name>
</gene>
<protein>
    <submittedName>
        <fullName evidence="2">Uncharacterized protein</fullName>
    </submittedName>
</protein>
<reference evidence="2" key="1">
    <citation type="journal article" date="2020" name="bioRxiv">
        <title>A rank-normalized archaeal taxonomy based on genome phylogeny resolves widespread incomplete and uneven classifications.</title>
        <authorList>
            <person name="Rinke C."/>
            <person name="Chuvochina M."/>
            <person name="Mussig A.J."/>
            <person name="Chaumeil P.-A."/>
            <person name="Waite D.W."/>
            <person name="Whitman W.B."/>
            <person name="Parks D.H."/>
            <person name="Hugenholtz P."/>
        </authorList>
    </citation>
    <scope>NUCLEOTIDE SEQUENCE</scope>
    <source>
        <strain evidence="2">UBA8838</strain>
    </source>
</reference>
<name>A0A832T291_9CREN</name>
<dbReference type="RefSeq" id="WP_010978994.1">
    <property type="nucleotide sequence ID" value="NZ_BAABQO010000004.1"/>
</dbReference>
<feature type="transmembrane region" description="Helical" evidence="1">
    <location>
        <begin position="106"/>
        <end position="127"/>
    </location>
</feature>
<dbReference type="AlphaFoldDB" id="A0A832T291"/>
<dbReference type="EMBL" id="DUJO01000025">
    <property type="protein sequence ID" value="HII73977.1"/>
    <property type="molecule type" value="Genomic_DNA"/>
</dbReference>
<evidence type="ECO:0000313" key="3">
    <source>
        <dbReference type="Proteomes" id="UP000646844"/>
    </source>
</evidence>
<keyword evidence="1" id="KW-0812">Transmembrane</keyword>
<dbReference type="Proteomes" id="UP000646844">
    <property type="component" value="Unassembled WGS sequence"/>
</dbReference>
<comment type="caution">
    <text evidence="2">The sequence shown here is derived from an EMBL/GenBank/DDBJ whole genome shotgun (WGS) entry which is preliminary data.</text>
</comment>
<proteinExistence type="predicted"/>
<feature type="transmembrane region" description="Helical" evidence="1">
    <location>
        <begin position="68"/>
        <end position="86"/>
    </location>
</feature>